<evidence type="ECO:0000256" key="1">
    <source>
        <dbReference type="SAM" id="MobiDB-lite"/>
    </source>
</evidence>
<evidence type="ECO:0000313" key="2">
    <source>
        <dbReference type="EMBL" id="KAK9808725.1"/>
    </source>
</evidence>
<name>A0AAW1PFV4_9CHLO</name>
<feature type="compositionally biased region" description="Polar residues" evidence="1">
    <location>
        <begin position="274"/>
        <end position="288"/>
    </location>
</feature>
<feature type="region of interest" description="Disordered" evidence="1">
    <location>
        <begin position="75"/>
        <end position="318"/>
    </location>
</feature>
<comment type="caution">
    <text evidence="2">The sequence shown here is derived from an EMBL/GenBank/DDBJ whole genome shotgun (WGS) entry which is preliminary data.</text>
</comment>
<dbReference type="AlphaFoldDB" id="A0AAW1PFV4"/>
<evidence type="ECO:0000313" key="3">
    <source>
        <dbReference type="Proteomes" id="UP001489004"/>
    </source>
</evidence>
<sequence>MAQLNFLLRNAKLTARRAEEARDAGVAEDLAGHVAKLTVIVKNTIPAHTDFSKLQDDSGFKELQAQHEALVRASASMKPAAATPPGSTPRRISSAAEDDARLKRYRERAQSSSGSQAKLQAKPASKGVADGADKHSSSDDDDDEVLRRHRQRQQNSQDGSKLMLRSRPTSTRSMLGAPASARASQTGGPAQKALLSAPTSFRRGATAAKKQEESDSDEEEWKRVKARAAARGSGTQVAKLANGHESDSAYSSADEWREQRSRRSTGDSFKSTKSDYNPQTSFRSQQGGATPPLSPRMKPQAELSKRRMSETNIGLKVADKSPLLSPRIAPSTGTQVSRSLLQVDSLIY</sequence>
<reference evidence="2 3" key="1">
    <citation type="journal article" date="2024" name="Nat. Commun.">
        <title>Phylogenomics reveals the evolutionary origins of lichenization in chlorophyte algae.</title>
        <authorList>
            <person name="Puginier C."/>
            <person name="Libourel C."/>
            <person name="Otte J."/>
            <person name="Skaloud P."/>
            <person name="Haon M."/>
            <person name="Grisel S."/>
            <person name="Petersen M."/>
            <person name="Berrin J.G."/>
            <person name="Delaux P.M."/>
            <person name="Dal Grande F."/>
            <person name="Keller J."/>
        </authorList>
    </citation>
    <scope>NUCLEOTIDE SEQUENCE [LARGE SCALE GENOMIC DNA]</scope>
    <source>
        <strain evidence="2 3">SAG 2043</strain>
    </source>
</reference>
<dbReference type="Proteomes" id="UP001489004">
    <property type="component" value="Unassembled WGS sequence"/>
</dbReference>
<dbReference type="EMBL" id="JALJOR010000011">
    <property type="protein sequence ID" value="KAK9808725.1"/>
    <property type="molecule type" value="Genomic_DNA"/>
</dbReference>
<keyword evidence="3" id="KW-1185">Reference proteome</keyword>
<organism evidence="2 3">
    <name type="scientific">[Myrmecia] bisecta</name>
    <dbReference type="NCBI Taxonomy" id="41462"/>
    <lineage>
        <taxon>Eukaryota</taxon>
        <taxon>Viridiplantae</taxon>
        <taxon>Chlorophyta</taxon>
        <taxon>core chlorophytes</taxon>
        <taxon>Trebouxiophyceae</taxon>
        <taxon>Trebouxiales</taxon>
        <taxon>Trebouxiaceae</taxon>
        <taxon>Myrmecia</taxon>
    </lineage>
</organism>
<proteinExistence type="predicted"/>
<protein>
    <submittedName>
        <fullName evidence="2">Uncharacterized protein</fullName>
    </submittedName>
</protein>
<gene>
    <name evidence="2" type="ORF">WJX72_002619</name>
</gene>
<feature type="compositionally biased region" description="Basic and acidic residues" evidence="1">
    <location>
        <begin position="254"/>
        <end position="273"/>
    </location>
</feature>
<accession>A0AAW1PFV4</accession>